<evidence type="ECO:0000313" key="6">
    <source>
        <dbReference type="EMBL" id="QGG93938.1"/>
    </source>
</evidence>
<keyword evidence="1" id="KW-0805">Transcription regulation</keyword>
<dbReference type="SUPFAM" id="SSF46689">
    <property type="entry name" value="Homeodomain-like"/>
    <property type="match status" value="1"/>
</dbReference>
<organism evidence="6 7">
    <name type="scientific">Actinomarinicola tropica</name>
    <dbReference type="NCBI Taxonomy" id="2789776"/>
    <lineage>
        <taxon>Bacteria</taxon>
        <taxon>Bacillati</taxon>
        <taxon>Actinomycetota</taxon>
        <taxon>Acidimicrobiia</taxon>
        <taxon>Acidimicrobiales</taxon>
        <taxon>Iamiaceae</taxon>
        <taxon>Actinomarinicola</taxon>
    </lineage>
</organism>
<sequence>MSPADAQPSPSATHEECRVFECPEGTDPRIARSRAAVLGATVDLLLEGGIHDVSVDAIAERAGVSKATIYRHWETRQAIIIEALDHMKARHEVPDTGLLRDDLVAMLGQLVAHVASPAASVFASLVGAAEHDPELADMRQAFARARSEPMRGLIVRGIERGELPADVDVEVLLASLVGPIFYLRLARGEAVPGHWPADIVDAVLTAHGSAPSD</sequence>
<dbReference type="EMBL" id="CP045851">
    <property type="protein sequence ID" value="QGG93938.1"/>
    <property type="molecule type" value="Genomic_DNA"/>
</dbReference>
<keyword evidence="7" id="KW-1185">Reference proteome</keyword>
<dbReference type="InterPro" id="IPR001647">
    <property type="entry name" value="HTH_TetR"/>
</dbReference>
<feature type="domain" description="HTH tetR-type" evidence="5">
    <location>
        <begin position="31"/>
        <end position="91"/>
    </location>
</feature>
<dbReference type="InterPro" id="IPR009057">
    <property type="entry name" value="Homeodomain-like_sf"/>
</dbReference>
<dbReference type="Pfam" id="PF00440">
    <property type="entry name" value="TetR_N"/>
    <property type="match status" value="1"/>
</dbReference>
<evidence type="ECO:0000313" key="7">
    <source>
        <dbReference type="Proteomes" id="UP000334019"/>
    </source>
</evidence>
<keyword evidence="2 4" id="KW-0238">DNA-binding</keyword>
<dbReference type="InterPro" id="IPR050109">
    <property type="entry name" value="HTH-type_TetR-like_transc_reg"/>
</dbReference>
<dbReference type="Proteomes" id="UP000334019">
    <property type="component" value="Chromosome"/>
</dbReference>
<dbReference type="GO" id="GO:0003700">
    <property type="term" value="F:DNA-binding transcription factor activity"/>
    <property type="evidence" value="ECO:0007669"/>
    <property type="project" value="TreeGrafter"/>
</dbReference>
<name>A0A5Q2RAU1_9ACTN</name>
<dbReference type="PANTHER" id="PTHR30055:SF148">
    <property type="entry name" value="TETR-FAMILY TRANSCRIPTIONAL REGULATOR"/>
    <property type="match status" value="1"/>
</dbReference>
<dbReference type="PANTHER" id="PTHR30055">
    <property type="entry name" value="HTH-TYPE TRANSCRIPTIONAL REGULATOR RUTR"/>
    <property type="match status" value="1"/>
</dbReference>
<evidence type="ECO:0000259" key="5">
    <source>
        <dbReference type="PROSITE" id="PS50977"/>
    </source>
</evidence>
<feature type="DNA-binding region" description="H-T-H motif" evidence="4">
    <location>
        <begin position="54"/>
        <end position="73"/>
    </location>
</feature>
<evidence type="ECO:0000256" key="3">
    <source>
        <dbReference type="ARBA" id="ARBA00023163"/>
    </source>
</evidence>
<evidence type="ECO:0000256" key="1">
    <source>
        <dbReference type="ARBA" id="ARBA00023015"/>
    </source>
</evidence>
<dbReference type="GO" id="GO:0000976">
    <property type="term" value="F:transcription cis-regulatory region binding"/>
    <property type="evidence" value="ECO:0007669"/>
    <property type="project" value="TreeGrafter"/>
</dbReference>
<reference evidence="6 7" key="1">
    <citation type="submission" date="2019-11" db="EMBL/GenBank/DDBJ databases">
        <authorList>
            <person name="He Y."/>
        </authorList>
    </citation>
    <scope>NUCLEOTIDE SEQUENCE [LARGE SCALE GENOMIC DNA]</scope>
    <source>
        <strain evidence="6 7">SCSIO 58843</strain>
    </source>
</reference>
<dbReference type="PRINTS" id="PR00455">
    <property type="entry name" value="HTHTETR"/>
</dbReference>
<dbReference type="InterPro" id="IPR036271">
    <property type="entry name" value="Tet_transcr_reg_TetR-rel_C_sf"/>
</dbReference>
<dbReference type="RefSeq" id="WP_153758044.1">
    <property type="nucleotide sequence ID" value="NZ_CP045851.1"/>
</dbReference>
<dbReference type="Gene3D" id="1.10.357.10">
    <property type="entry name" value="Tetracycline Repressor, domain 2"/>
    <property type="match status" value="1"/>
</dbReference>
<accession>A0A5Q2RAU1</accession>
<dbReference type="InterPro" id="IPR011075">
    <property type="entry name" value="TetR_C"/>
</dbReference>
<protein>
    <submittedName>
        <fullName evidence="6">TetR family transcriptional regulator</fullName>
    </submittedName>
</protein>
<dbReference type="SUPFAM" id="SSF48498">
    <property type="entry name" value="Tetracyclin repressor-like, C-terminal domain"/>
    <property type="match status" value="1"/>
</dbReference>
<dbReference type="Pfam" id="PF16859">
    <property type="entry name" value="TetR_C_11"/>
    <property type="match status" value="1"/>
</dbReference>
<gene>
    <name evidence="6" type="ORF">GH723_01805</name>
</gene>
<evidence type="ECO:0000256" key="2">
    <source>
        <dbReference type="ARBA" id="ARBA00023125"/>
    </source>
</evidence>
<dbReference type="PROSITE" id="PS50977">
    <property type="entry name" value="HTH_TETR_2"/>
    <property type="match status" value="1"/>
</dbReference>
<dbReference type="AlphaFoldDB" id="A0A5Q2RAU1"/>
<keyword evidence="3" id="KW-0804">Transcription</keyword>
<dbReference type="Gene3D" id="1.10.10.60">
    <property type="entry name" value="Homeodomain-like"/>
    <property type="match status" value="1"/>
</dbReference>
<proteinExistence type="predicted"/>
<evidence type="ECO:0000256" key="4">
    <source>
        <dbReference type="PROSITE-ProRule" id="PRU00335"/>
    </source>
</evidence>
<dbReference type="KEGG" id="atq:GH723_01805"/>